<dbReference type="InterPro" id="IPR000883">
    <property type="entry name" value="Cyt_C_Oxase_1"/>
</dbReference>
<dbReference type="AlphaFoldDB" id="A0A0K0CUC9"/>
<accession>A0A0K0CUC9</accession>
<dbReference type="GO" id="GO:0005743">
    <property type="term" value="C:mitochondrial inner membrane"/>
    <property type="evidence" value="ECO:0007669"/>
    <property type="project" value="UniProtKB-SubCell"/>
</dbReference>
<dbReference type="GO" id="GO:0020037">
    <property type="term" value="F:heme binding"/>
    <property type="evidence" value="ECO:0007669"/>
    <property type="project" value="InterPro"/>
</dbReference>
<dbReference type="GO" id="GO:0015990">
    <property type="term" value="P:electron transport coupled proton transport"/>
    <property type="evidence" value="ECO:0007669"/>
    <property type="project" value="TreeGrafter"/>
</dbReference>
<dbReference type="Proteomes" id="UP000035642">
    <property type="component" value="Unassembled WGS sequence"/>
</dbReference>
<keyword evidence="3" id="KW-0496">Mitochondrion</keyword>
<reference evidence="6" key="1">
    <citation type="submission" date="2012-09" db="EMBL/GenBank/DDBJ databases">
        <authorList>
            <person name="Martin A.A."/>
        </authorList>
    </citation>
    <scope>NUCLEOTIDE SEQUENCE</scope>
</reference>
<comment type="function">
    <text evidence="3">Component of the cytochrome c oxidase, the last enzyme in the mitochondrial electron transport chain which drives oxidative phosphorylation. The respiratory chain contains 3 multisubunit complexes succinate dehydrogenase (complex II, CII), ubiquinol-cytochrome c oxidoreductase (cytochrome b-c1 complex, complex III, CIII) and cytochrome c oxidase (complex IV, CIV), that cooperate to transfer electrons derived from NADH and succinate to molecular oxygen, creating an electrochemical gradient over the inner membrane that drives transmembrane transport and the ATP synthase. Cytochrome c oxidase is the component of the respiratory chain that catalyzes the reduction of oxygen to water. Electrons originating from reduced cytochrome c in the intermembrane space (IMS) are transferred via the dinuclear copper A center (CU(A)) of subunit 2 and heme A of subunit 1 to the active site in subunit 1, a binuclear center (BNC) formed by heme A3 and copper B (CU(B)). The BNC reduces molecular oxygen to 2 water molecules using 4 electrons from cytochrome c in the IMS and 4 protons from the mitochondrial matrix.</text>
</comment>
<evidence type="ECO:0000256" key="4">
    <source>
        <dbReference type="SAM" id="MobiDB-lite"/>
    </source>
</evidence>
<dbReference type="GO" id="GO:0046872">
    <property type="term" value="F:metal ion binding"/>
    <property type="evidence" value="ECO:0007669"/>
    <property type="project" value="UniProtKB-KW"/>
</dbReference>
<keyword evidence="3" id="KW-0999">Mitochondrion inner membrane</keyword>
<dbReference type="EC" id="7.1.1.9" evidence="3"/>
<dbReference type="InterPro" id="IPR036927">
    <property type="entry name" value="Cyt_c_oxase-like_su1_sf"/>
</dbReference>
<keyword evidence="3 5" id="KW-0472">Membrane</keyword>
<dbReference type="GO" id="GO:0006123">
    <property type="term" value="P:mitochondrial electron transport, cytochrome c to oxygen"/>
    <property type="evidence" value="ECO:0007669"/>
    <property type="project" value="TreeGrafter"/>
</dbReference>
<evidence type="ECO:0000256" key="3">
    <source>
        <dbReference type="RuleBase" id="RU000369"/>
    </source>
</evidence>
<evidence type="ECO:0000256" key="2">
    <source>
        <dbReference type="ARBA" id="ARBA00022982"/>
    </source>
</evidence>
<evidence type="ECO:0000313" key="6">
    <source>
        <dbReference type="Proteomes" id="UP000035642"/>
    </source>
</evidence>
<dbReference type="Pfam" id="PF00115">
    <property type="entry name" value="COX1"/>
    <property type="match status" value="1"/>
</dbReference>
<feature type="region of interest" description="Disordered" evidence="4">
    <location>
        <begin position="57"/>
        <end position="76"/>
    </location>
</feature>
<keyword evidence="2 3" id="KW-0249">Electron transport</keyword>
<sequence>MCTTKNTRRRSISLEHMSLFAWSVFVTAFLLVLSLSVLAGAITMLLTDRNLNTFFDPSSGGSQQAPERQTGSSVGSLAGCCTPCVKSDQRAKQTRQRLIKNRLRWKGERVEI</sequence>
<feature type="transmembrane region" description="Helical" evidence="5">
    <location>
        <begin position="20"/>
        <end position="46"/>
    </location>
</feature>
<feature type="compositionally biased region" description="Polar residues" evidence="4">
    <location>
        <begin position="57"/>
        <end position="75"/>
    </location>
</feature>
<name>A0A0K0CUC9_ANGCA</name>
<dbReference type="PANTHER" id="PTHR10422:SF18">
    <property type="entry name" value="CYTOCHROME C OXIDASE SUBUNIT 1"/>
    <property type="match status" value="1"/>
</dbReference>
<dbReference type="SUPFAM" id="SSF81442">
    <property type="entry name" value="Cytochrome c oxidase subunit I-like"/>
    <property type="match status" value="1"/>
</dbReference>
<keyword evidence="3" id="KW-0479">Metal-binding</keyword>
<dbReference type="PANTHER" id="PTHR10422">
    <property type="entry name" value="CYTOCHROME C OXIDASE SUBUNIT 1"/>
    <property type="match status" value="1"/>
</dbReference>
<keyword evidence="3" id="KW-0408">Iron</keyword>
<proteinExistence type="inferred from homology"/>
<dbReference type="UniPathway" id="UPA00705"/>
<organism evidence="6 7">
    <name type="scientific">Angiostrongylus cantonensis</name>
    <name type="common">Rat lungworm</name>
    <dbReference type="NCBI Taxonomy" id="6313"/>
    <lineage>
        <taxon>Eukaryota</taxon>
        <taxon>Metazoa</taxon>
        <taxon>Ecdysozoa</taxon>
        <taxon>Nematoda</taxon>
        <taxon>Chromadorea</taxon>
        <taxon>Rhabditida</taxon>
        <taxon>Rhabditina</taxon>
        <taxon>Rhabditomorpha</taxon>
        <taxon>Strongyloidea</taxon>
        <taxon>Metastrongylidae</taxon>
        <taxon>Angiostrongylus</taxon>
    </lineage>
</organism>
<keyword evidence="3 5" id="KW-0812">Transmembrane</keyword>
<keyword evidence="1 3" id="KW-0679">Respiratory chain</keyword>
<comment type="similarity">
    <text evidence="3">Belongs to the heme-copper respiratory oxidase family.</text>
</comment>
<keyword evidence="6" id="KW-1185">Reference proteome</keyword>
<evidence type="ECO:0000256" key="1">
    <source>
        <dbReference type="ARBA" id="ARBA00022660"/>
    </source>
</evidence>
<comment type="pathway">
    <text evidence="3">Energy metabolism; oxidative phosphorylation.</text>
</comment>
<evidence type="ECO:0000256" key="5">
    <source>
        <dbReference type="SAM" id="Phobius"/>
    </source>
</evidence>
<keyword evidence="3" id="KW-0813">Transport</keyword>
<comment type="subcellular location">
    <subcellularLocation>
        <location evidence="3">Mitochondrion inner membrane</location>
        <topology evidence="3">Multi-pass membrane protein</topology>
    </subcellularLocation>
</comment>
<reference evidence="7" key="2">
    <citation type="submission" date="2017-02" db="UniProtKB">
        <authorList>
            <consortium name="WormBaseParasite"/>
        </authorList>
    </citation>
    <scope>IDENTIFICATION</scope>
</reference>
<keyword evidence="3" id="KW-0349">Heme</keyword>
<comment type="catalytic activity">
    <reaction evidence="3">
        <text>4 Fe(II)-[cytochrome c] + O2 + 8 H(+)(in) = 4 Fe(III)-[cytochrome c] + 2 H2O + 4 H(+)(out)</text>
        <dbReference type="Rhea" id="RHEA:11436"/>
        <dbReference type="Rhea" id="RHEA-COMP:10350"/>
        <dbReference type="Rhea" id="RHEA-COMP:14399"/>
        <dbReference type="ChEBI" id="CHEBI:15377"/>
        <dbReference type="ChEBI" id="CHEBI:15378"/>
        <dbReference type="ChEBI" id="CHEBI:15379"/>
        <dbReference type="ChEBI" id="CHEBI:29033"/>
        <dbReference type="ChEBI" id="CHEBI:29034"/>
        <dbReference type="EC" id="7.1.1.9"/>
    </reaction>
</comment>
<dbReference type="GO" id="GO:0004129">
    <property type="term" value="F:cytochrome-c oxidase activity"/>
    <property type="evidence" value="ECO:0007669"/>
    <property type="project" value="UniProtKB-EC"/>
</dbReference>
<keyword evidence="5" id="KW-1133">Transmembrane helix</keyword>
<dbReference type="STRING" id="6313.A0A0K0CUC9"/>
<evidence type="ECO:0000313" key="7">
    <source>
        <dbReference type="WBParaSite" id="ACAC_0000081001-mRNA-1"/>
    </source>
</evidence>
<keyword evidence="3" id="KW-0186">Copper</keyword>
<dbReference type="PRINTS" id="PR01165">
    <property type="entry name" value="CYCOXIDASEI"/>
</dbReference>
<dbReference type="Gene3D" id="1.20.210.10">
    <property type="entry name" value="Cytochrome c oxidase-like, subunit I domain"/>
    <property type="match status" value="1"/>
</dbReference>
<dbReference type="WBParaSite" id="ACAC_0000081001-mRNA-1">
    <property type="protein sequence ID" value="ACAC_0000081001-mRNA-1"/>
    <property type="gene ID" value="ACAC_0000081001"/>
</dbReference>
<protein>
    <recommendedName>
        <fullName evidence="3">Cytochrome c oxidase subunit 1</fullName>
        <ecNumber evidence="3">7.1.1.9</ecNumber>
    </recommendedName>
</protein>